<comment type="caution">
    <text evidence="2">The sequence shown here is derived from an EMBL/GenBank/DDBJ whole genome shotgun (WGS) entry which is preliminary data.</text>
</comment>
<organism evidence="2 3">
    <name type="scientific">Portunus trituberculatus</name>
    <name type="common">Swimming crab</name>
    <name type="synonym">Neptunus trituberculatus</name>
    <dbReference type="NCBI Taxonomy" id="210409"/>
    <lineage>
        <taxon>Eukaryota</taxon>
        <taxon>Metazoa</taxon>
        <taxon>Ecdysozoa</taxon>
        <taxon>Arthropoda</taxon>
        <taxon>Crustacea</taxon>
        <taxon>Multicrustacea</taxon>
        <taxon>Malacostraca</taxon>
        <taxon>Eumalacostraca</taxon>
        <taxon>Eucarida</taxon>
        <taxon>Decapoda</taxon>
        <taxon>Pleocyemata</taxon>
        <taxon>Brachyura</taxon>
        <taxon>Eubrachyura</taxon>
        <taxon>Portunoidea</taxon>
        <taxon>Portunidae</taxon>
        <taxon>Portuninae</taxon>
        <taxon>Portunus</taxon>
    </lineage>
</organism>
<evidence type="ECO:0000313" key="3">
    <source>
        <dbReference type="Proteomes" id="UP000324222"/>
    </source>
</evidence>
<dbReference type="AlphaFoldDB" id="A0A5B7GPI6"/>
<feature type="region of interest" description="Disordered" evidence="1">
    <location>
        <begin position="78"/>
        <end position="99"/>
    </location>
</feature>
<protein>
    <submittedName>
        <fullName evidence="2">Uncharacterized protein</fullName>
    </submittedName>
</protein>
<dbReference type="Proteomes" id="UP000324222">
    <property type="component" value="Unassembled WGS sequence"/>
</dbReference>
<accession>A0A5B7GPI6</accession>
<evidence type="ECO:0000313" key="2">
    <source>
        <dbReference type="EMBL" id="MPC62030.1"/>
    </source>
</evidence>
<reference evidence="2 3" key="1">
    <citation type="submission" date="2019-05" db="EMBL/GenBank/DDBJ databases">
        <title>Another draft genome of Portunus trituberculatus and its Hox gene families provides insights of decapod evolution.</title>
        <authorList>
            <person name="Jeong J.-H."/>
            <person name="Song I."/>
            <person name="Kim S."/>
            <person name="Choi T."/>
            <person name="Kim D."/>
            <person name="Ryu S."/>
            <person name="Kim W."/>
        </authorList>
    </citation>
    <scope>NUCLEOTIDE SEQUENCE [LARGE SCALE GENOMIC DNA]</scope>
    <source>
        <tissue evidence="2">Muscle</tissue>
    </source>
</reference>
<sequence length="99" mass="10849">MYSICILIWIYPDLNDPYHVLGVLSLEVSYSNQHLLKLLVTAILSTEQPLLENHLGEYVARTRLISECVRDVQAVAGQQQAEAGSVGRRGAGQRGPAAC</sequence>
<gene>
    <name evidence="2" type="ORF">E2C01_056110</name>
</gene>
<dbReference type="EMBL" id="VSRR010019228">
    <property type="protein sequence ID" value="MPC62030.1"/>
    <property type="molecule type" value="Genomic_DNA"/>
</dbReference>
<keyword evidence="3" id="KW-1185">Reference proteome</keyword>
<evidence type="ECO:0000256" key="1">
    <source>
        <dbReference type="SAM" id="MobiDB-lite"/>
    </source>
</evidence>
<proteinExistence type="predicted"/>
<name>A0A5B7GPI6_PORTR</name>